<reference evidence="5 6" key="1">
    <citation type="submission" date="2016-10" db="EMBL/GenBank/DDBJ databases">
        <authorList>
            <person name="de Groot N.N."/>
        </authorList>
    </citation>
    <scope>NUCLEOTIDE SEQUENCE [LARGE SCALE GENOMIC DNA]</scope>
    <source>
        <strain evidence="5 6">DSM 4180</strain>
    </source>
</reference>
<keyword evidence="1" id="KW-0479">Metal-binding</keyword>
<dbReference type="PROSITE" id="PS00198">
    <property type="entry name" value="4FE4S_FER_1"/>
    <property type="match status" value="1"/>
</dbReference>
<evidence type="ECO:0000256" key="1">
    <source>
        <dbReference type="ARBA" id="ARBA00022723"/>
    </source>
</evidence>
<dbReference type="PROSITE" id="PS51379">
    <property type="entry name" value="4FE4S_FER_2"/>
    <property type="match status" value="2"/>
</dbReference>
<dbReference type="Gene3D" id="3.40.50.300">
    <property type="entry name" value="P-loop containing nucleotide triphosphate hydrolases"/>
    <property type="match status" value="1"/>
</dbReference>
<dbReference type="Pfam" id="PF14697">
    <property type="entry name" value="Fer4_21"/>
    <property type="match status" value="1"/>
</dbReference>
<evidence type="ECO:0000313" key="5">
    <source>
        <dbReference type="EMBL" id="SFM28663.1"/>
    </source>
</evidence>
<dbReference type="InterPro" id="IPR027417">
    <property type="entry name" value="P-loop_NTPase"/>
</dbReference>
<dbReference type="PANTHER" id="PTHR43534:SF1">
    <property type="entry name" value="4FE-4S CLUSTER CONTAINING PARA FAMILY ATPASE PROTEIN"/>
    <property type="match status" value="1"/>
</dbReference>
<dbReference type="GO" id="GO:0046872">
    <property type="term" value="F:metal ion binding"/>
    <property type="evidence" value="ECO:0007669"/>
    <property type="project" value="UniProtKB-KW"/>
</dbReference>
<evidence type="ECO:0000256" key="2">
    <source>
        <dbReference type="ARBA" id="ARBA00023004"/>
    </source>
</evidence>
<dbReference type="STRING" id="195064.SAMN05421721_10230"/>
<proteinExistence type="predicted"/>
<dbReference type="Gene3D" id="3.30.70.20">
    <property type="match status" value="1"/>
</dbReference>
<evidence type="ECO:0000259" key="4">
    <source>
        <dbReference type="PROSITE" id="PS51379"/>
    </source>
</evidence>
<accession>A0A1I4PMH5</accession>
<name>A0A1I4PMH5_ECTMO</name>
<protein>
    <submittedName>
        <fullName evidence="5">MinD superfamily P-loop ATPase, contains an inserted ferredoxin domain</fullName>
    </submittedName>
</protein>
<feature type="domain" description="4Fe-4S ferredoxin-type" evidence="4">
    <location>
        <begin position="90"/>
        <end position="118"/>
    </location>
</feature>
<dbReference type="RefSeq" id="WP_090483456.1">
    <property type="nucleotide sequence ID" value="NZ_FOUO01000002.1"/>
</dbReference>
<dbReference type="SUPFAM" id="SSF52540">
    <property type="entry name" value="P-loop containing nucleoside triphosphate hydrolases"/>
    <property type="match status" value="1"/>
</dbReference>
<keyword evidence="2" id="KW-0408">Iron</keyword>
<keyword evidence="3" id="KW-0411">Iron-sulfur</keyword>
<dbReference type="InterPro" id="IPR017900">
    <property type="entry name" value="4Fe4S_Fe_S_CS"/>
</dbReference>
<gene>
    <name evidence="5" type="ORF">SAMN05421721_10230</name>
</gene>
<evidence type="ECO:0000256" key="3">
    <source>
        <dbReference type="ARBA" id="ARBA00023014"/>
    </source>
</evidence>
<dbReference type="AlphaFoldDB" id="A0A1I4PMH5"/>
<evidence type="ECO:0000313" key="6">
    <source>
        <dbReference type="Proteomes" id="UP000199556"/>
    </source>
</evidence>
<feature type="domain" description="4Fe-4S ferredoxin-type" evidence="4">
    <location>
        <begin position="60"/>
        <end position="89"/>
    </location>
</feature>
<dbReference type="PANTHER" id="PTHR43534">
    <property type="entry name" value="MIND SUPERFAMILY P-LOOP ATPASE CONTAINING AN INSERTED FERREDOXIN DOMAIN"/>
    <property type="match status" value="1"/>
</dbReference>
<dbReference type="GO" id="GO:0051536">
    <property type="term" value="F:iron-sulfur cluster binding"/>
    <property type="evidence" value="ECO:0007669"/>
    <property type="project" value="UniProtKB-KW"/>
</dbReference>
<dbReference type="Proteomes" id="UP000199556">
    <property type="component" value="Unassembled WGS sequence"/>
</dbReference>
<dbReference type="EMBL" id="FOUO01000002">
    <property type="protein sequence ID" value="SFM28663.1"/>
    <property type="molecule type" value="Genomic_DNA"/>
</dbReference>
<dbReference type="InterPro" id="IPR017896">
    <property type="entry name" value="4Fe4S_Fe-S-bd"/>
</dbReference>
<sequence length="299" mass="32681">MKEIVVISGKGGTGKTSISASFSLLGGEDVITADCDVDAADLHLLLAPDFDHAEDFYSGLLARIDPSRCDECGICAQVCRFDAVHVVDGHHHIRELDCEGCGYCARVCPQRAVQLQERKVGQWYRSRLRTGGTMVHARLDIGAENSGKLVAKVKQEAREAAREQGREWILVDGAPGIGCPVMSSLSGADAVVFVTEPTVSGFHDLRRVYDLVRRFDMATACIVNKADLNPEMTRSVHAFLQEAGIRHLADLPYDEAFTEAMVEGCTVVEKEGTPLARALEESWTRLRTLLGTERTGDHP</sequence>
<organism evidence="5 6">
    <name type="scientific">Ectothiorhodospira mobilis</name>
    <dbReference type="NCBI Taxonomy" id="195064"/>
    <lineage>
        <taxon>Bacteria</taxon>
        <taxon>Pseudomonadati</taxon>
        <taxon>Pseudomonadota</taxon>
        <taxon>Gammaproteobacteria</taxon>
        <taxon>Chromatiales</taxon>
        <taxon>Ectothiorhodospiraceae</taxon>
        <taxon>Ectothiorhodospira</taxon>
    </lineage>
</organism>
<keyword evidence="6" id="KW-1185">Reference proteome</keyword>
<dbReference type="CDD" id="cd03110">
    <property type="entry name" value="SIMIBI_bact_arch"/>
    <property type="match status" value="1"/>
</dbReference>
<dbReference type="OrthoDB" id="6117400at2"/>